<evidence type="ECO:0000259" key="5">
    <source>
        <dbReference type="PROSITE" id="PS50600"/>
    </source>
</evidence>
<dbReference type="EMBL" id="JAJVDC020000137">
    <property type="protein sequence ID" value="KAL1622276.1"/>
    <property type="molecule type" value="Genomic_DNA"/>
</dbReference>
<dbReference type="Pfam" id="PF02902">
    <property type="entry name" value="Peptidase_C48"/>
    <property type="match status" value="1"/>
</dbReference>
<dbReference type="SUPFAM" id="SSF54001">
    <property type="entry name" value="Cysteine proteinases"/>
    <property type="match status" value="1"/>
</dbReference>
<accession>A0ABR3SJ30</accession>
<feature type="domain" description="Ubiquitin-like protease family profile" evidence="5">
    <location>
        <begin position="77"/>
        <end position="307"/>
    </location>
</feature>
<organism evidence="6 7">
    <name type="scientific">Neofusicoccum ribis</name>
    <dbReference type="NCBI Taxonomy" id="45134"/>
    <lineage>
        <taxon>Eukaryota</taxon>
        <taxon>Fungi</taxon>
        <taxon>Dikarya</taxon>
        <taxon>Ascomycota</taxon>
        <taxon>Pezizomycotina</taxon>
        <taxon>Dothideomycetes</taxon>
        <taxon>Dothideomycetes incertae sedis</taxon>
        <taxon>Botryosphaeriales</taxon>
        <taxon>Botryosphaeriaceae</taxon>
        <taxon>Neofusicoccum</taxon>
    </lineage>
</organism>
<dbReference type="InterPro" id="IPR003653">
    <property type="entry name" value="Peptidase_C48_C"/>
</dbReference>
<dbReference type="PROSITE" id="PS50600">
    <property type="entry name" value="ULP_PROTEASE"/>
    <property type="match status" value="1"/>
</dbReference>
<evidence type="ECO:0000256" key="4">
    <source>
        <dbReference type="SAM" id="Coils"/>
    </source>
</evidence>
<keyword evidence="3" id="KW-0378">Hydrolase</keyword>
<name>A0ABR3SJ30_9PEZI</name>
<evidence type="ECO:0000313" key="6">
    <source>
        <dbReference type="EMBL" id="KAL1622276.1"/>
    </source>
</evidence>
<feature type="coiled-coil region" evidence="4">
    <location>
        <begin position="476"/>
        <end position="503"/>
    </location>
</feature>
<dbReference type="Proteomes" id="UP001521116">
    <property type="component" value="Unassembled WGS sequence"/>
</dbReference>
<evidence type="ECO:0000256" key="1">
    <source>
        <dbReference type="ARBA" id="ARBA00005234"/>
    </source>
</evidence>
<comment type="caution">
    <text evidence="6">The sequence shown here is derived from an EMBL/GenBank/DDBJ whole genome shotgun (WGS) entry which is preliminary data.</text>
</comment>
<sequence>MKTDKGLTQALRAFERSATAATATVFSEFTRLRTDFKLKPLELFNLLGPPTRRTVALAQAAFQPLRTSVVQLEDSPWHLSTDDYLILFGPGALFSRNFVETLAKYACSGVSWPRAQVALRQARDARCDNNSRRQRISSTRDWVPQDIKDAMALHAAVPARRQAKLSINEQLQDAKWVGQCTLWFVLRLFDQDGVCFLDVPYDQLGQNKCSGRPLQNKAHILLSFYLPTWRHWVLLHLDIAKKQATVYDSILSLGASCGMQDAARAAVDHLSLEWDARRWTYHVANNVVQQDGGDDCGIFTIVFGLHLALEMQIPQRITAPLWRYIFRGSCGGDSRTTPQVQSPEATPGPVQRPPLVSQTLDLSNKVHALTSTVEEATHMVTVLSKQICLAQSGLESTGQRIDKCRRLIEHDRDIGALIREAKDDGESGDYTLTDDAMQATSKKHEQKLHISECLLTKRTYQKSAILDMMAAATTLYSENQSRLKESKSAFERAEENLKQYKEYFKAS</sequence>
<proteinExistence type="inferred from homology"/>
<evidence type="ECO:0000313" key="7">
    <source>
        <dbReference type="Proteomes" id="UP001521116"/>
    </source>
</evidence>
<evidence type="ECO:0000256" key="2">
    <source>
        <dbReference type="ARBA" id="ARBA00022670"/>
    </source>
</evidence>
<evidence type="ECO:0000256" key="3">
    <source>
        <dbReference type="ARBA" id="ARBA00022801"/>
    </source>
</evidence>
<comment type="similarity">
    <text evidence="1">Belongs to the peptidase C48 family.</text>
</comment>
<keyword evidence="7" id="KW-1185">Reference proteome</keyword>
<keyword evidence="4" id="KW-0175">Coiled coil</keyword>
<dbReference type="InterPro" id="IPR038765">
    <property type="entry name" value="Papain-like_cys_pep_sf"/>
</dbReference>
<keyword evidence="2" id="KW-0645">Protease</keyword>
<reference evidence="6 7" key="1">
    <citation type="submission" date="2024-02" db="EMBL/GenBank/DDBJ databases">
        <title>De novo assembly and annotation of 12 fungi associated with fruit tree decline syndrome in Ontario, Canada.</title>
        <authorList>
            <person name="Sulman M."/>
            <person name="Ellouze W."/>
            <person name="Ilyukhin E."/>
        </authorList>
    </citation>
    <scope>NUCLEOTIDE SEQUENCE [LARGE SCALE GENOMIC DNA]</scope>
    <source>
        <strain evidence="6 7">M1-105</strain>
    </source>
</reference>
<protein>
    <recommendedName>
        <fullName evidence="5">Ubiquitin-like protease family profile domain-containing protein</fullName>
    </recommendedName>
</protein>
<gene>
    <name evidence="6" type="ORF">SLS56_008809</name>
</gene>
<dbReference type="Gene3D" id="3.40.395.10">
    <property type="entry name" value="Adenoviral Proteinase, Chain A"/>
    <property type="match status" value="1"/>
</dbReference>